<protein>
    <submittedName>
        <fullName evidence="1">Uncharacterized protein</fullName>
    </submittedName>
</protein>
<dbReference type="Proteomes" id="UP000284598">
    <property type="component" value="Unassembled WGS sequence"/>
</dbReference>
<evidence type="ECO:0000313" key="2">
    <source>
        <dbReference type="Proteomes" id="UP000284598"/>
    </source>
</evidence>
<evidence type="ECO:0000313" key="1">
    <source>
        <dbReference type="EMBL" id="RHA52959.1"/>
    </source>
</evidence>
<dbReference type="AlphaFoldDB" id="A0A413RWU9"/>
<name>A0A413RWU9_9FIRM</name>
<organism evidence="1 2">
    <name type="scientific">Eubacterium ventriosum</name>
    <dbReference type="NCBI Taxonomy" id="39496"/>
    <lineage>
        <taxon>Bacteria</taxon>
        <taxon>Bacillati</taxon>
        <taxon>Bacillota</taxon>
        <taxon>Clostridia</taxon>
        <taxon>Eubacteriales</taxon>
        <taxon>Eubacteriaceae</taxon>
        <taxon>Eubacterium</taxon>
    </lineage>
</organism>
<dbReference type="InterPro" id="IPR056510">
    <property type="entry name" value="WapI"/>
</dbReference>
<proteinExistence type="predicted"/>
<comment type="caution">
    <text evidence="1">The sequence shown here is derived from an EMBL/GenBank/DDBJ whole genome shotgun (WGS) entry which is preliminary data.</text>
</comment>
<dbReference type="Pfam" id="PF24716">
    <property type="entry name" value="WapI"/>
    <property type="match status" value="1"/>
</dbReference>
<sequence length="147" mass="17012">MKEIFSFKGYDGEHITLNLIEVLGYPYTTSYEGGYDIICTLEIKCGCYTVNCDRYFAASGALYRFQKELIKCYETLKGNAKYTLFLENDLFFEVFMESGGKAIIKGNYQECPDKDNKLLFEIETDQTCFKPVIMGIDRLKRKLNDDN</sequence>
<accession>A0A413RWU9</accession>
<dbReference type="RefSeq" id="WP_117900421.1">
    <property type="nucleotide sequence ID" value="NZ_QSFO01000012.1"/>
</dbReference>
<reference evidence="1 2" key="1">
    <citation type="submission" date="2018-08" db="EMBL/GenBank/DDBJ databases">
        <title>A genome reference for cultivated species of the human gut microbiota.</title>
        <authorList>
            <person name="Zou Y."/>
            <person name="Xue W."/>
            <person name="Luo G."/>
        </authorList>
    </citation>
    <scope>NUCLEOTIDE SEQUENCE [LARGE SCALE GENOMIC DNA]</scope>
    <source>
        <strain evidence="1 2">AM43-2</strain>
    </source>
</reference>
<gene>
    <name evidence="1" type="ORF">DW929_10120</name>
</gene>
<dbReference type="EMBL" id="QSFO01000012">
    <property type="protein sequence ID" value="RHA52959.1"/>
    <property type="molecule type" value="Genomic_DNA"/>
</dbReference>